<dbReference type="RefSeq" id="WP_149295264.1">
    <property type="nucleotide sequence ID" value="NZ_CP043473.1"/>
</dbReference>
<evidence type="ECO:0000259" key="2">
    <source>
        <dbReference type="Pfam" id="PF07883"/>
    </source>
</evidence>
<dbReference type="CDD" id="cd06985">
    <property type="entry name" value="cupin_BF4112"/>
    <property type="match status" value="1"/>
</dbReference>
<feature type="domain" description="Cupin type-2" evidence="2">
    <location>
        <begin position="68"/>
        <end position="127"/>
    </location>
</feature>
<dbReference type="InterPro" id="IPR011051">
    <property type="entry name" value="RmlC_Cupin_sf"/>
</dbReference>
<dbReference type="Proteomes" id="UP000322079">
    <property type="component" value="Chromosome"/>
</dbReference>
<dbReference type="InterPro" id="IPR013096">
    <property type="entry name" value="Cupin_2"/>
</dbReference>
<dbReference type="Gene3D" id="2.60.120.10">
    <property type="entry name" value="Jelly Rolls"/>
    <property type="match status" value="1"/>
</dbReference>
<proteinExistence type="predicted"/>
<evidence type="ECO:0000313" key="3">
    <source>
        <dbReference type="EMBL" id="QEL54888.1"/>
    </source>
</evidence>
<gene>
    <name evidence="3" type="ORF">FYK34_04560</name>
</gene>
<dbReference type="GO" id="GO:0046872">
    <property type="term" value="F:metal ion binding"/>
    <property type="evidence" value="ECO:0007669"/>
    <property type="project" value="UniProtKB-KW"/>
</dbReference>
<keyword evidence="4" id="KW-1185">Reference proteome</keyword>
<dbReference type="KEGG" id="chrm:FYK34_04560"/>
<dbReference type="AlphaFoldDB" id="A0A5C1DH25"/>
<reference evidence="3 4" key="1">
    <citation type="submission" date="2019-08" db="EMBL/GenBank/DDBJ databases">
        <title>Chromobacterium paludis, a novel bacterium isolated from a Maryland marsh pond.</title>
        <authorList>
            <person name="Blackburn M.B."/>
            <person name="Gundersen-Rindal D.E."/>
        </authorList>
    </citation>
    <scope>NUCLEOTIDE SEQUENCE [LARGE SCALE GENOMIC DNA]</scope>
    <source>
        <strain evidence="4">IIBBL 257-1</strain>
    </source>
</reference>
<protein>
    <submittedName>
        <fullName evidence="3">Cupin domain-containing protein</fullName>
    </submittedName>
</protein>
<dbReference type="InterPro" id="IPR051610">
    <property type="entry name" value="GPI/OXD"/>
</dbReference>
<dbReference type="PANTHER" id="PTHR35848:SF6">
    <property type="entry name" value="CUPIN TYPE-2 DOMAIN-CONTAINING PROTEIN"/>
    <property type="match status" value="1"/>
</dbReference>
<sequence length="157" mass="16891">MQAATVQAKHGQHYSHAALGPLGQLSQYGFVMPPLGERPVPGKVFLQAPLALTGAEVSFGLLPAGLGMPFLHRHREHEEIYLFLRGSGEVQVDDALLPVEEGSVVRVAPPAARALRNTGEEGLVYIVLQVQQNSLHVGTIDDGELLADKPAWCRQDG</sequence>
<dbReference type="SUPFAM" id="SSF51182">
    <property type="entry name" value="RmlC-like cupins"/>
    <property type="match status" value="1"/>
</dbReference>
<name>A0A5C1DH25_9NEIS</name>
<dbReference type="EMBL" id="CP043473">
    <property type="protein sequence ID" value="QEL54888.1"/>
    <property type="molecule type" value="Genomic_DNA"/>
</dbReference>
<dbReference type="PANTHER" id="PTHR35848">
    <property type="entry name" value="OXALATE-BINDING PROTEIN"/>
    <property type="match status" value="1"/>
</dbReference>
<dbReference type="InterPro" id="IPR014710">
    <property type="entry name" value="RmlC-like_jellyroll"/>
</dbReference>
<evidence type="ECO:0000313" key="4">
    <source>
        <dbReference type="Proteomes" id="UP000322079"/>
    </source>
</evidence>
<dbReference type="Pfam" id="PF07883">
    <property type="entry name" value="Cupin_2"/>
    <property type="match status" value="1"/>
</dbReference>
<keyword evidence="1" id="KW-0479">Metal-binding</keyword>
<organism evidence="3 4">
    <name type="scientific">Chromobacterium paludis</name>
    <dbReference type="NCBI Taxonomy" id="2605945"/>
    <lineage>
        <taxon>Bacteria</taxon>
        <taxon>Pseudomonadati</taxon>
        <taxon>Pseudomonadota</taxon>
        <taxon>Betaproteobacteria</taxon>
        <taxon>Neisseriales</taxon>
        <taxon>Chromobacteriaceae</taxon>
        <taxon>Chromobacterium</taxon>
    </lineage>
</organism>
<accession>A0A5C1DH25</accession>
<evidence type="ECO:0000256" key="1">
    <source>
        <dbReference type="ARBA" id="ARBA00022723"/>
    </source>
</evidence>